<dbReference type="Pfam" id="PF13683">
    <property type="entry name" value="rve_3"/>
    <property type="match status" value="1"/>
</dbReference>
<dbReference type="OrthoDB" id="9813285at2"/>
<dbReference type="SUPFAM" id="SSF53098">
    <property type="entry name" value="Ribonuclease H-like"/>
    <property type="match status" value="1"/>
</dbReference>
<dbReference type="InterPro" id="IPR036397">
    <property type="entry name" value="RNaseH_sf"/>
</dbReference>
<dbReference type="RefSeq" id="WP_158537227.1">
    <property type="nucleotide sequence ID" value="NZ_QKYU01000012.1"/>
</dbReference>
<feature type="domain" description="Integrase catalytic" evidence="2">
    <location>
        <begin position="26"/>
        <end position="93"/>
    </location>
</feature>
<dbReference type="AlphaFoldDB" id="A0A2W7KBV7"/>
<evidence type="ECO:0000259" key="2">
    <source>
        <dbReference type="PROSITE" id="PS50994"/>
    </source>
</evidence>
<dbReference type="InterPro" id="IPR012337">
    <property type="entry name" value="RNaseH-like_sf"/>
</dbReference>
<feature type="compositionally biased region" description="Low complexity" evidence="1">
    <location>
        <begin position="1"/>
        <end position="15"/>
    </location>
</feature>
<dbReference type="GO" id="GO:0015074">
    <property type="term" value="P:DNA integration"/>
    <property type="evidence" value="ECO:0007669"/>
    <property type="project" value="InterPro"/>
</dbReference>
<feature type="region of interest" description="Disordered" evidence="1">
    <location>
        <begin position="76"/>
        <end position="99"/>
    </location>
</feature>
<organism evidence="3 4">
    <name type="scientific">Humitalea rosea</name>
    <dbReference type="NCBI Taxonomy" id="990373"/>
    <lineage>
        <taxon>Bacteria</taxon>
        <taxon>Pseudomonadati</taxon>
        <taxon>Pseudomonadota</taxon>
        <taxon>Alphaproteobacteria</taxon>
        <taxon>Acetobacterales</taxon>
        <taxon>Roseomonadaceae</taxon>
        <taxon>Humitalea</taxon>
    </lineage>
</organism>
<dbReference type="InterPro" id="IPR001584">
    <property type="entry name" value="Integrase_cat-core"/>
</dbReference>
<dbReference type="GO" id="GO:0003676">
    <property type="term" value="F:nucleic acid binding"/>
    <property type="evidence" value="ECO:0007669"/>
    <property type="project" value="InterPro"/>
</dbReference>
<dbReference type="PROSITE" id="PS50994">
    <property type="entry name" value="INTEGRASE"/>
    <property type="match status" value="1"/>
</dbReference>
<accession>A0A2W7KBV7</accession>
<evidence type="ECO:0000313" key="4">
    <source>
        <dbReference type="Proteomes" id="UP000249688"/>
    </source>
</evidence>
<sequence length="99" mass="10898">MITRSVSARAAARTSGLSPVPGVSRTRPYTPKTNGKAERFIQTSIREWACATPFQTSAERARAMHPWLHVYNTAKPHSALKGKPPLSRINRDNVIGNDS</sequence>
<keyword evidence="4" id="KW-1185">Reference proteome</keyword>
<evidence type="ECO:0000313" key="3">
    <source>
        <dbReference type="EMBL" id="PZW45114.1"/>
    </source>
</evidence>
<gene>
    <name evidence="3" type="ORF">C8P66_112131</name>
</gene>
<reference evidence="3 4" key="1">
    <citation type="submission" date="2018-06" db="EMBL/GenBank/DDBJ databases">
        <title>Genomic Encyclopedia of Archaeal and Bacterial Type Strains, Phase II (KMG-II): from individual species to whole genera.</title>
        <authorList>
            <person name="Goeker M."/>
        </authorList>
    </citation>
    <scope>NUCLEOTIDE SEQUENCE [LARGE SCALE GENOMIC DNA]</scope>
    <source>
        <strain evidence="3 4">DSM 24525</strain>
    </source>
</reference>
<evidence type="ECO:0000256" key="1">
    <source>
        <dbReference type="SAM" id="MobiDB-lite"/>
    </source>
</evidence>
<dbReference type="EMBL" id="QKYU01000012">
    <property type="protein sequence ID" value="PZW45114.1"/>
    <property type="molecule type" value="Genomic_DNA"/>
</dbReference>
<dbReference type="Gene3D" id="3.30.420.10">
    <property type="entry name" value="Ribonuclease H-like superfamily/Ribonuclease H"/>
    <property type="match status" value="1"/>
</dbReference>
<protein>
    <submittedName>
        <fullName evidence="3">Integrase-like protein</fullName>
    </submittedName>
</protein>
<name>A0A2W7KBV7_9PROT</name>
<dbReference type="Proteomes" id="UP000249688">
    <property type="component" value="Unassembled WGS sequence"/>
</dbReference>
<proteinExistence type="predicted"/>
<feature type="region of interest" description="Disordered" evidence="1">
    <location>
        <begin position="1"/>
        <end position="36"/>
    </location>
</feature>
<comment type="caution">
    <text evidence="3">The sequence shown here is derived from an EMBL/GenBank/DDBJ whole genome shotgun (WGS) entry which is preliminary data.</text>
</comment>